<reference evidence="2" key="1">
    <citation type="submission" date="2022-11" db="UniProtKB">
        <authorList>
            <consortium name="WormBaseParasite"/>
        </authorList>
    </citation>
    <scope>IDENTIFICATION</scope>
</reference>
<evidence type="ECO:0000313" key="1">
    <source>
        <dbReference type="Proteomes" id="UP000887580"/>
    </source>
</evidence>
<dbReference type="Proteomes" id="UP000887580">
    <property type="component" value="Unplaced"/>
</dbReference>
<name>A0AC35GTQ0_9BILA</name>
<evidence type="ECO:0000313" key="2">
    <source>
        <dbReference type="WBParaSite" id="PS1159_v2.g8596.t1"/>
    </source>
</evidence>
<organism evidence="1 2">
    <name type="scientific">Panagrolaimus sp. PS1159</name>
    <dbReference type="NCBI Taxonomy" id="55785"/>
    <lineage>
        <taxon>Eukaryota</taxon>
        <taxon>Metazoa</taxon>
        <taxon>Ecdysozoa</taxon>
        <taxon>Nematoda</taxon>
        <taxon>Chromadorea</taxon>
        <taxon>Rhabditida</taxon>
        <taxon>Tylenchina</taxon>
        <taxon>Panagrolaimomorpha</taxon>
        <taxon>Panagrolaimoidea</taxon>
        <taxon>Panagrolaimidae</taxon>
        <taxon>Panagrolaimus</taxon>
    </lineage>
</organism>
<sequence length="96" mass="11493">MFKGFKNIKKIFVVFKQIFKNKNNRENHRNRSQTDAETEIVKLKKRGEGRILDILKIRTEKKGTRTMCVDRKQKEIVFIKKLGNKSETFYKQTTVK</sequence>
<protein>
    <submittedName>
        <fullName evidence="2">Uncharacterized protein</fullName>
    </submittedName>
</protein>
<proteinExistence type="predicted"/>
<accession>A0AC35GTQ0</accession>
<dbReference type="WBParaSite" id="PS1159_v2.g8596.t1">
    <property type="protein sequence ID" value="PS1159_v2.g8596.t1"/>
    <property type="gene ID" value="PS1159_v2.g8596"/>
</dbReference>